<keyword evidence="3" id="KW-0812">Transmembrane</keyword>
<dbReference type="AlphaFoldDB" id="A0A9W8AD37"/>
<evidence type="ECO:0000256" key="5">
    <source>
        <dbReference type="ARBA" id="ARBA00023054"/>
    </source>
</evidence>
<evidence type="ECO:0000256" key="1">
    <source>
        <dbReference type="ARBA" id="ARBA00004173"/>
    </source>
</evidence>
<evidence type="ECO:0000313" key="10">
    <source>
        <dbReference type="EMBL" id="KAJ1928246.1"/>
    </source>
</evidence>
<dbReference type="InterPro" id="IPR024461">
    <property type="entry name" value="CCDC90-like"/>
</dbReference>
<reference evidence="10" key="1">
    <citation type="submission" date="2022-07" db="EMBL/GenBank/DDBJ databases">
        <title>Phylogenomic reconstructions and comparative analyses of Kickxellomycotina fungi.</title>
        <authorList>
            <person name="Reynolds N.K."/>
            <person name="Stajich J.E."/>
            <person name="Barry K."/>
            <person name="Grigoriev I.V."/>
            <person name="Crous P."/>
            <person name="Smith M.E."/>
        </authorList>
    </citation>
    <scope>NUCLEOTIDE SEQUENCE</scope>
    <source>
        <strain evidence="10">RSA 861</strain>
    </source>
</reference>
<dbReference type="PANTHER" id="PTHR14360:SF12">
    <property type="entry name" value="MOZ PROTEIN REPRESENTS A CHROMATIN-ASSOCIATED ACETYLTRANSFERASE"/>
    <property type="match status" value="1"/>
</dbReference>
<dbReference type="EMBL" id="JANBPT010000082">
    <property type="protein sequence ID" value="KAJ1928246.1"/>
    <property type="molecule type" value="Genomic_DNA"/>
</dbReference>
<dbReference type="PANTHER" id="PTHR14360">
    <property type="entry name" value="PROTEIN FMP32, MITOCHONDRIAL"/>
    <property type="match status" value="1"/>
</dbReference>
<keyword evidence="11" id="KW-1185">Reference proteome</keyword>
<organism evidence="10 11">
    <name type="scientific">Tieghemiomyces parasiticus</name>
    <dbReference type="NCBI Taxonomy" id="78921"/>
    <lineage>
        <taxon>Eukaryota</taxon>
        <taxon>Fungi</taxon>
        <taxon>Fungi incertae sedis</taxon>
        <taxon>Zoopagomycota</taxon>
        <taxon>Kickxellomycotina</taxon>
        <taxon>Dimargaritomycetes</taxon>
        <taxon>Dimargaritales</taxon>
        <taxon>Dimargaritaceae</taxon>
        <taxon>Tieghemiomyces</taxon>
    </lineage>
</organism>
<evidence type="ECO:0000256" key="8">
    <source>
        <dbReference type="SAM" id="Coils"/>
    </source>
</evidence>
<keyword evidence="6" id="KW-0496">Mitochondrion</keyword>
<proteinExistence type="predicted"/>
<protein>
    <submittedName>
        <fullName evidence="10">Uncharacterized protein</fullName>
    </submittedName>
</protein>
<comment type="subcellular location">
    <subcellularLocation>
        <location evidence="2">Membrane</location>
    </subcellularLocation>
    <subcellularLocation>
        <location evidence="1">Mitochondrion</location>
    </subcellularLocation>
</comment>
<comment type="caution">
    <text evidence="10">The sequence shown here is derived from an EMBL/GenBank/DDBJ whole genome shotgun (WGS) entry which is preliminary data.</text>
</comment>
<dbReference type="GO" id="GO:0016020">
    <property type="term" value="C:membrane"/>
    <property type="evidence" value="ECO:0007669"/>
    <property type="project" value="UniProtKB-SubCell"/>
</dbReference>
<feature type="region of interest" description="Disordered" evidence="9">
    <location>
        <begin position="294"/>
        <end position="340"/>
    </location>
</feature>
<keyword evidence="5 8" id="KW-0175">Coiled coil</keyword>
<evidence type="ECO:0000256" key="4">
    <source>
        <dbReference type="ARBA" id="ARBA00022989"/>
    </source>
</evidence>
<feature type="coiled-coil region" evidence="8">
    <location>
        <begin position="189"/>
        <end position="249"/>
    </location>
</feature>
<accession>A0A9W8AD37</accession>
<evidence type="ECO:0000256" key="3">
    <source>
        <dbReference type="ARBA" id="ARBA00022692"/>
    </source>
</evidence>
<evidence type="ECO:0000256" key="9">
    <source>
        <dbReference type="SAM" id="MobiDB-lite"/>
    </source>
</evidence>
<dbReference type="Pfam" id="PF07798">
    <property type="entry name" value="CCDC90-like"/>
    <property type="match status" value="1"/>
</dbReference>
<dbReference type="Gene3D" id="1.20.5.340">
    <property type="match status" value="1"/>
</dbReference>
<gene>
    <name evidence="10" type="ORF">IWQ60_002226</name>
</gene>
<feature type="region of interest" description="Disordered" evidence="9">
    <location>
        <begin position="60"/>
        <end position="84"/>
    </location>
</feature>
<sequence>MLPRLGLCLARARVTLRQGSLANHGGWPAPHLPDRPIPGARLTWSRLPPLRNFSRTACCTDAPANTEGPDATPPAEGQGEASATTAAAKLDFTAAQENLLEGLVHEYAHPIPIHPFDSFQVVRRLEDGGFTRPQAVLLMDVIRSMTIRATAPVHEDMLKKADLDNSMYLFKAALTELRTEIRVLRQIDRAALQSEIDTVEQDIDNLRHRLSEDMINLRSEIQIELNQYKSDQRERVQTMAEAIQELNDTFTRSLGAVRTEMEAVKWETTRKGIIAIYGAVGLLLLLAMMMPSRKPKVEPKGPTEDPYSFESSPAAASEQINGFLNMSSGSGGSGRRPAAR</sequence>
<evidence type="ECO:0000256" key="7">
    <source>
        <dbReference type="ARBA" id="ARBA00023136"/>
    </source>
</evidence>
<name>A0A9W8AD37_9FUNG</name>
<evidence type="ECO:0000256" key="2">
    <source>
        <dbReference type="ARBA" id="ARBA00004370"/>
    </source>
</evidence>
<keyword evidence="7" id="KW-0472">Membrane</keyword>
<evidence type="ECO:0000256" key="6">
    <source>
        <dbReference type="ARBA" id="ARBA00023128"/>
    </source>
</evidence>
<evidence type="ECO:0000313" key="11">
    <source>
        <dbReference type="Proteomes" id="UP001150569"/>
    </source>
</evidence>
<dbReference type="GO" id="GO:0005739">
    <property type="term" value="C:mitochondrion"/>
    <property type="evidence" value="ECO:0007669"/>
    <property type="project" value="UniProtKB-SubCell"/>
</dbReference>
<keyword evidence="4" id="KW-1133">Transmembrane helix</keyword>
<dbReference type="Proteomes" id="UP001150569">
    <property type="component" value="Unassembled WGS sequence"/>
</dbReference>
<dbReference type="OrthoDB" id="1552at2759"/>